<feature type="transmembrane region" description="Helical" evidence="1">
    <location>
        <begin position="6"/>
        <end position="23"/>
    </location>
</feature>
<dbReference type="AlphaFoldDB" id="A0A3B1A8D7"/>
<accession>A0A3B1A8D7</accession>
<evidence type="ECO:0000313" key="2">
    <source>
        <dbReference type="EMBL" id="VAW97830.1"/>
    </source>
</evidence>
<name>A0A3B1A8D7_9ZZZZ</name>
<organism evidence="2">
    <name type="scientific">hydrothermal vent metagenome</name>
    <dbReference type="NCBI Taxonomy" id="652676"/>
    <lineage>
        <taxon>unclassified sequences</taxon>
        <taxon>metagenomes</taxon>
        <taxon>ecological metagenomes</taxon>
    </lineage>
</organism>
<keyword evidence="1" id="KW-0472">Membrane</keyword>
<reference evidence="2" key="1">
    <citation type="submission" date="2018-06" db="EMBL/GenBank/DDBJ databases">
        <authorList>
            <person name="Zhirakovskaya E."/>
        </authorList>
    </citation>
    <scope>NUCLEOTIDE SEQUENCE</scope>
</reference>
<sequence length="151" mass="16724">MKIKDYIIVVLVIGVSFSAYHLYAKNETKETGKPCGVIVNNSITISFSTEISGVMETEKTWDSFQKEIESVVKKLNLSSLTKEQGSYHLFKIPSQISTAEGNENKVSTFRLGVALTYTSKSAEPLSVLMSALNKSHKYEVVLSISRDDGCF</sequence>
<keyword evidence="1" id="KW-1133">Transmembrane helix</keyword>
<dbReference type="EMBL" id="UOFR01000055">
    <property type="protein sequence ID" value="VAW97830.1"/>
    <property type="molecule type" value="Genomic_DNA"/>
</dbReference>
<evidence type="ECO:0000256" key="1">
    <source>
        <dbReference type="SAM" id="Phobius"/>
    </source>
</evidence>
<gene>
    <name evidence="2" type="ORF">MNBD_GAMMA21-2908</name>
</gene>
<proteinExistence type="predicted"/>
<protein>
    <submittedName>
        <fullName evidence="2">Uncharacterized protein</fullName>
    </submittedName>
</protein>
<keyword evidence="1" id="KW-0812">Transmembrane</keyword>